<dbReference type="InterPro" id="IPR014056">
    <property type="entry name" value="TypeIITA-like_toxin_pred"/>
</dbReference>
<evidence type="ECO:0000313" key="2">
    <source>
        <dbReference type="EMBL" id="SSZ40884.1"/>
    </source>
</evidence>
<accession>A0A336NFH3</accession>
<dbReference type="EMBL" id="UFTD01000004">
    <property type="protein sequence ID" value="SSZ40937.1"/>
    <property type="molecule type" value="Genomic_DNA"/>
</dbReference>
<dbReference type="EMBL" id="UFTD01000002">
    <property type="protein sequence ID" value="SSZ40884.1"/>
    <property type="molecule type" value="Genomic_DNA"/>
</dbReference>
<protein>
    <submittedName>
        <fullName evidence="1">Uncharacterized protein conserved in bacteria</fullName>
    </submittedName>
</protein>
<name>A0A336NFH3_BARGR</name>
<dbReference type="PANTHER" id="PTHR41791:SF1">
    <property type="entry name" value="SSL7039 PROTEIN"/>
    <property type="match status" value="1"/>
</dbReference>
<dbReference type="Pfam" id="PF05973">
    <property type="entry name" value="Gp49"/>
    <property type="match status" value="1"/>
</dbReference>
<evidence type="ECO:0000313" key="4">
    <source>
        <dbReference type="Proteomes" id="UP000253846"/>
    </source>
</evidence>
<dbReference type="Proteomes" id="UP000253846">
    <property type="component" value="Unassembled WGS sequence"/>
</dbReference>
<dbReference type="PIRSF" id="PIRSF028744">
    <property type="entry name" value="Addict_mod_HI1419"/>
    <property type="match status" value="1"/>
</dbReference>
<sequence length="103" mass="11666">MVAIIKTTDEFDNWLEKLKDRKAANIILARLHRIRSGLLGDAKFFNGIGELRIHYGAGYRIYFTKKGDKIIILLCGGDKSTQSSDIQKALSLLEDLKNEIENL</sequence>
<dbReference type="RefSeq" id="WP_017196508.1">
    <property type="nucleotide sequence ID" value="NZ_UFTD01000002.1"/>
</dbReference>
<dbReference type="InterPro" id="IPR009241">
    <property type="entry name" value="HigB-like"/>
</dbReference>
<dbReference type="PANTHER" id="PTHR41791">
    <property type="entry name" value="SSL7039 PROTEIN"/>
    <property type="match status" value="1"/>
</dbReference>
<dbReference type="AlphaFoldDB" id="A0A336NFH3"/>
<evidence type="ECO:0000313" key="1">
    <source>
        <dbReference type="EMBL" id="SSZ40496.1"/>
    </source>
</evidence>
<reference evidence="1 4" key="1">
    <citation type="submission" date="2018-06" db="EMBL/GenBank/DDBJ databases">
        <authorList>
            <consortium name="Pathogen Informatics"/>
            <person name="Doyle S."/>
        </authorList>
    </citation>
    <scope>NUCLEOTIDE SEQUENCE [LARGE SCALE GENOMIC DNA]</scope>
    <source>
        <strain evidence="1 4">NCTC12860</strain>
    </source>
</reference>
<proteinExistence type="predicted"/>
<dbReference type="EMBL" id="UFTD01000002">
    <property type="protein sequence ID" value="SSZ40496.1"/>
    <property type="molecule type" value="Genomic_DNA"/>
</dbReference>
<gene>
    <name evidence="1" type="ORF">NCTC12860_01645</name>
    <name evidence="2" type="ORF">NCTC12860_02045</name>
    <name evidence="3" type="ORF">NCTC12860_02098</name>
</gene>
<organism evidence="1 4">
    <name type="scientific">Bartonella grahamii</name>
    <dbReference type="NCBI Taxonomy" id="33045"/>
    <lineage>
        <taxon>Bacteria</taxon>
        <taxon>Pseudomonadati</taxon>
        <taxon>Pseudomonadota</taxon>
        <taxon>Alphaproteobacteria</taxon>
        <taxon>Hyphomicrobiales</taxon>
        <taxon>Bartonellaceae</taxon>
        <taxon>Bartonella</taxon>
    </lineage>
</organism>
<dbReference type="NCBIfam" id="TIGR02683">
    <property type="entry name" value="upstrm_HI1419"/>
    <property type="match status" value="1"/>
</dbReference>
<evidence type="ECO:0000313" key="3">
    <source>
        <dbReference type="EMBL" id="SSZ40937.1"/>
    </source>
</evidence>